<reference evidence="4" key="1">
    <citation type="journal article" date="2007" name="Plant Cell">
        <title>Dothideomycete-plant interactions illuminated by genome sequencing and EST analysis of the wheat pathogen Stagonospora nodorum.</title>
        <authorList>
            <person name="Hane J.K."/>
            <person name="Lowe R.G."/>
            <person name="Solomon P.S."/>
            <person name="Tan K.C."/>
            <person name="Schoch C.L."/>
            <person name="Spatafora J.W."/>
            <person name="Crous P.W."/>
            <person name="Kodira C."/>
            <person name="Birren B.W."/>
            <person name="Galagan J.E."/>
            <person name="Torriani S.F."/>
            <person name="McDonald B.A."/>
            <person name="Oliver R.P."/>
        </authorList>
    </citation>
    <scope>NUCLEOTIDE SEQUENCE [LARGE SCALE GENOMIC DNA]</scope>
    <source>
        <strain evidence="4">SN15 / ATCC MYA-4574 / FGSC 10173</strain>
    </source>
</reference>
<evidence type="ECO:0008006" key="5">
    <source>
        <dbReference type="Google" id="ProtNLM"/>
    </source>
</evidence>
<dbReference type="Proteomes" id="UP000001055">
    <property type="component" value="Unassembled WGS sequence"/>
</dbReference>
<dbReference type="GO" id="GO:0001407">
    <property type="term" value="P:glycerophosphodiester transmembrane transport"/>
    <property type="evidence" value="ECO:0000318"/>
    <property type="project" value="GO_Central"/>
</dbReference>
<feature type="transmembrane region" description="Helical" evidence="2">
    <location>
        <begin position="186"/>
        <end position="208"/>
    </location>
</feature>
<dbReference type="InParanoid" id="Q0UVC0"/>
<dbReference type="InterPro" id="IPR036259">
    <property type="entry name" value="MFS_trans_sf"/>
</dbReference>
<dbReference type="KEGG" id="pno:SNOG_04294"/>
<dbReference type="SUPFAM" id="SSF103473">
    <property type="entry name" value="MFS general substrate transporter"/>
    <property type="match status" value="1"/>
</dbReference>
<feature type="transmembrane region" description="Helical" evidence="2">
    <location>
        <begin position="110"/>
        <end position="143"/>
    </location>
</feature>
<accession>Q0UVC0</accession>
<feature type="transmembrane region" description="Helical" evidence="2">
    <location>
        <begin position="284"/>
        <end position="305"/>
    </location>
</feature>
<feature type="region of interest" description="Disordered" evidence="1">
    <location>
        <begin position="335"/>
        <end position="360"/>
    </location>
</feature>
<dbReference type="STRING" id="321614.Q0UVC0"/>
<dbReference type="Gene3D" id="1.20.1250.20">
    <property type="entry name" value="MFS general substrate transporter like domains"/>
    <property type="match status" value="1"/>
</dbReference>
<dbReference type="GeneID" id="5971579"/>
<organism evidence="3 4">
    <name type="scientific">Phaeosphaeria nodorum (strain SN15 / ATCC MYA-4574 / FGSC 10173)</name>
    <name type="common">Glume blotch fungus</name>
    <name type="synonym">Parastagonospora nodorum</name>
    <dbReference type="NCBI Taxonomy" id="321614"/>
    <lineage>
        <taxon>Eukaryota</taxon>
        <taxon>Fungi</taxon>
        <taxon>Dikarya</taxon>
        <taxon>Ascomycota</taxon>
        <taxon>Pezizomycotina</taxon>
        <taxon>Dothideomycetes</taxon>
        <taxon>Pleosporomycetidae</taxon>
        <taxon>Pleosporales</taxon>
        <taxon>Pleosporineae</taxon>
        <taxon>Phaeosphaeriaceae</taxon>
        <taxon>Parastagonospora</taxon>
    </lineage>
</organism>
<evidence type="ECO:0000313" key="4">
    <source>
        <dbReference type="Proteomes" id="UP000001055"/>
    </source>
</evidence>
<keyword evidence="2" id="KW-1133">Transmembrane helix</keyword>
<feature type="transmembrane region" description="Helical" evidence="2">
    <location>
        <begin position="314"/>
        <end position="332"/>
    </location>
</feature>
<dbReference type="EMBL" id="CH445330">
    <property type="protein sequence ID" value="EAT88054.2"/>
    <property type="molecule type" value="Genomic_DNA"/>
</dbReference>
<feature type="non-terminal residue" evidence="3">
    <location>
        <position position="386"/>
    </location>
</feature>
<protein>
    <recommendedName>
        <fullName evidence="5">Major facilitator superfamily (MFS) profile domain-containing protein</fullName>
    </recommendedName>
</protein>
<sequence>MTGEHVATQDLDIRQDMSENEQSIFHALLHPDDMYDATGTYWADMPLGKRLKFVTAVDKKEAHEEASYFWAMFKKDPLEPMRHYLQDVKFSLVSSVTGWAVATVSSKDAVIMFVGLLMLTAAWGVTQNGWVICYVWALFFYGIGVGGEYPMTATAGMENAVGSGKVSTKERPSAPWPKGHERFLDWTYRVSFAIPAVGTLWLVYFRYYKMKSASKQLMLSKKKSKVTGYDVQSLKLTFTYFGPRLIATAGAWFANDVFFYGNKLFQNEFIKVITPNNNSVMTGWLYNLINVGVSLCGYYLASLLIDNKLYGRKWMMIVGFFADFILFVIPALSTSSTTRSPRTSTLSRPCTSYPPSSPVRTQQRHFLRSLPRSFPTSGPRNWPTGF</sequence>
<dbReference type="RefSeq" id="XP_001794711.1">
    <property type="nucleotide sequence ID" value="XM_001794659.1"/>
</dbReference>
<dbReference type="VEuPathDB" id="FungiDB:JI435_042940"/>
<gene>
    <name evidence="3" type="ORF">SNOG_04294</name>
</gene>
<keyword evidence="2" id="KW-0472">Membrane</keyword>
<proteinExistence type="predicted"/>
<dbReference type="AlphaFoldDB" id="Q0UVC0"/>
<keyword evidence="2" id="KW-0812">Transmembrane</keyword>
<evidence type="ECO:0000256" key="1">
    <source>
        <dbReference type="SAM" id="MobiDB-lite"/>
    </source>
</evidence>
<evidence type="ECO:0000313" key="3">
    <source>
        <dbReference type="EMBL" id="EAT88054.2"/>
    </source>
</evidence>
<evidence type="ECO:0000256" key="2">
    <source>
        <dbReference type="SAM" id="Phobius"/>
    </source>
</evidence>
<name>Q0UVC0_PHANO</name>
<feature type="compositionally biased region" description="Low complexity" evidence="1">
    <location>
        <begin position="335"/>
        <end position="351"/>
    </location>
</feature>